<name>A0ABW3RSJ0_9BACL</name>
<feature type="transmembrane region" description="Helical" evidence="1">
    <location>
        <begin position="126"/>
        <end position="148"/>
    </location>
</feature>
<reference evidence="4" key="1">
    <citation type="journal article" date="2019" name="Int. J. Syst. Evol. Microbiol.">
        <title>The Global Catalogue of Microorganisms (GCM) 10K type strain sequencing project: providing services to taxonomists for standard genome sequencing and annotation.</title>
        <authorList>
            <consortium name="The Broad Institute Genomics Platform"/>
            <consortium name="The Broad Institute Genome Sequencing Center for Infectious Disease"/>
            <person name="Wu L."/>
            <person name="Ma J."/>
        </authorList>
    </citation>
    <scope>NUCLEOTIDE SEQUENCE [LARGE SCALE GENOMIC DNA]</scope>
    <source>
        <strain evidence="4">CCUG 59189</strain>
    </source>
</reference>
<evidence type="ECO:0000313" key="4">
    <source>
        <dbReference type="Proteomes" id="UP001597262"/>
    </source>
</evidence>
<feature type="transmembrane region" description="Helical" evidence="1">
    <location>
        <begin position="42"/>
        <end position="61"/>
    </location>
</feature>
<dbReference type="PANTHER" id="PTHR33741:SF5">
    <property type="entry name" value="TRANSMEMBRANE PROTEIN DDB_G0269096-RELATED"/>
    <property type="match status" value="1"/>
</dbReference>
<feature type="domain" description="HPP transmembrane region" evidence="2">
    <location>
        <begin position="10"/>
        <end position="158"/>
    </location>
</feature>
<dbReference type="Proteomes" id="UP001597262">
    <property type="component" value="Unassembled WGS sequence"/>
</dbReference>
<evidence type="ECO:0000313" key="3">
    <source>
        <dbReference type="EMBL" id="MFD1175443.1"/>
    </source>
</evidence>
<dbReference type="EMBL" id="JBHTLM010000002">
    <property type="protein sequence ID" value="MFD1175443.1"/>
    <property type="molecule type" value="Genomic_DNA"/>
</dbReference>
<dbReference type="InterPro" id="IPR007065">
    <property type="entry name" value="HPP"/>
</dbReference>
<dbReference type="Pfam" id="PF04982">
    <property type="entry name" value="TM_HPP"/>
    <property type="match status" value="1"/>
</dbReference>
<accession>A0ABW3RSJ0</accession>
<keyword evidence="1" id="KW-1133">Transmembrane helix</keyword>
<protein>
    <submittedName>
        <fullName evidence="3">HPP family protein</fullName>
    </submittedName>
</protein>
<keyword evidence="4" id="KW-1185">Reference proteome</keyword>
<dbReference type="PANTHER" id="PTHR33741">
    <property type="entry name" value="TRANSMEMBRANE PROTEIN DDB_G0269096-RELATED"/>
    <property type="match status" value="1"/>
</dbReference>
<gene>
    <name evidence="3" type="ORF">ACFQ3W_03900</name>
</gene>
<organism evidence="3 4">
    <name type="scientific">Paenibacillus puldeungensis</name>
    <dbReference type="NCBI Taxonomy" id="696536"/>
    <lineage>
        <taxon>Bacteria</taxon>
        <taxon>Bacillati</taxon>
        <taxon>Bacillota</taxon>
        <taxon>Bacilli</taxon>
        <taxon>Bacillales</taxon>
        <taxon>Paenibacillaceae</taxon>
        <taxon>Paenibacillus</taxon>
    </lineage>
</organism>
<dbReference type="InterPro" id="IPR058581">
    <property type="entry name" value="TM_HPP"/>
</dbReference>
<sequence>MKGQGKSPLKVNVKDAATGLIGGFLTIFTLFLLTIATSSEWLMAPFGASCVLAFGIWNAPFSQPRNIIGGHFVSSLIGILSYQWFGTTSWAIGLAVGLAIAVMMLTKTTHPPAGADPLVIMLGHMGWSYLISPVLIGSIVIVVFALLINNFRQDRAYPTFWR</sequence>
<feature type="transmembrane region" description="Helical" evidence="1">
    <location>
        <begin position="82"/>
        <end position="106"/>
    </location>
</feature>
<evidence type="ECO:0000256" key="1">
    <source>
        <dbReference type="SAM" id="Phobius"/>
    </source>
</evidence>
<comment type="caution">
    <text evidence="3">The sequence shown here is derived from an EMBL/GenBank/DDBJ whole genome shotgun (WGS) entry which is preliminary data.</text>
</comment>
<keyword evidence="1" id="KW-0472">Membrane</keyword>
<keyword evidence="1" id="KW-0812">Transmembrane</keyword>
<feature type="transmembrane region" description="Helical" evidence="1">
    <location>
        <begin position="16"/>
        <end position="36"/>
    </location>
</feature>
<dbReference type="RefSeq" id="WP_379317205.1">
    <property type="nucleotide sequence ID" value="NZ_JBHTLM010000002.1"/>
</dbReference>
<evidence type="ECO:0000259" key="2">
    <source>
        <dbReference type="Pfam" id="PF04982"/>
    </source>
</evidence>
<proteinExistence type="predicted"/>